<dbReference type="Proteomes" id="UP001556040">
    <property type="component" value="Unassembled WGS sequence"/>
</dbReference>
<name>A0ABV3Q5M3_9BACL</name>
<reference evidence="1 2" key="1">
    <citation type="journal article" date="1979" name="Int. J. Syst. Evol. Microbiol.">
        <title>Bacillus globisporus subsp. marinus subsp. nov.</title>
        <authorList>
            <person name="Liu H."/>
        </authorList>
    </citation>
    <scope>NUCLEOTIDE SEQUENCE [LARGE SCALE GENOMIC DNA]</scope>
    <source>
        <strain evidence="1 2">DSM 1297</strain>
    </source>
</reference>
<gene>
    <name evidence="1" type="primary">dptG</name>
    <name evidence="1" type="ORF">AB1471_12465</name>
</gene>
<sequence length="467" mass="54274">MNSYFQFDQLEGILLRGAKDNKFSNSTGSVLSVLPFDTKKLPKVFSENTGELLGELMRNNTNMKISKIEEDSFVSNKIVDNILKSIDFNNEEESEEFFEGFLEDYLNMEGSKESPLHPHLFMYNDLSEKERKEKIKYAIFINEVLLGGQDKFKDLFLDKSSDNLLTQLIMESLPELIGNSNQKKNKYAVINVGLVEQFQKDFIYLSNKKEYFLKHLFTLIHYYLFQYFLQFFKSAQSFGTVSDRKVTPLNHVLDWETGVGSYREAVKEYNTIREHADKLFVHVHCMSHLSHNQVNLENERHVFSYYKVKKDLESLDDEMLKREKENLISWIKKYCELAKVEESNGLSDKEIPELFETLFSSIKIKMNDDVKKKYGNNLSNIGASIALKSRGRHGNVLSLSQDLLLMLCAVSVGDEKIHLKDLFNNLEQRGVKFDHYSRVEVINLLDHLNYIEKKSDSGDAQYVKPIL</sequence>
<evidence type="ECO:0000313" key="2">
    <source>
        <dbReference type="Proteomes" id="UP001556040"/>
    </source>
</evidence>
<proteinExistence type="predicted"/>
<dbReference type="EMBL" id="JBFMIA010000012">
    <property type="protein sequence ID" value="MEW9502602.1"/>
    <property type="molecule type" value="Genomic_DNA"/>
</dbReference>
<protein>
    <submittedName>
        <fullName evidence="1">DNA phosphorothioation-dependent restriction protein DptG</fullName>
    </submittedName>
</protein>
<evidence type="ECO:0000313" key="1">
    <source>
        <dbReference type="EMBL" id="MEW9502602.1"/>
    </source>
</evidence>
<comment type="caution">
    <text evidence="1">The sequence shown here is derived from an EMBL/GenBank/DDBJ whole genome shotgun (WGS) entry which is preliminary data.</text>
</comment>
<dbReference type="RefSeq" id="WP_367780094.1">
    <property type="nucleotide sequence ID" value="NZ_JBFMIA010000012.1"/>
</dbReference>
<organism evidence="1 2">
    <name type="scientific">Jeotgalibacillus marinus</name>
    <dbReference type="NCBI Taxonomy" id="86667"/>
    <lineage>
        <taxon>Bacteria</taxon>
        <taxon>Bacillati</taxon>
        <taxon>Bacillota</taxon>
        <taxon>Bacilli</taxon>
        <taxon>Bacillales</taxon>
        <taxon>Caryophanaceae</taxon>
        <taxon>Jeotgalibacillus</taxon>
    </lineage>
</organism>
<dbReference type="NCBIfam" id="TIGR03236">
    <property type="entry name" value="dnd_assoc_1"/>
    <property type="match status" value="1"/>
</dbReference>
<dbReference type="InterPro" id="IPR017645">
    <property type="entry name" value="Dnd_assoc_1"/>
</dbReference>
<accession>A0ABV3Q5M3</accession>
<keyword evidence="2" id="KW-1185">Reference proteome</keyword>